<evidence type="ECO:0000256" key="1">
    <source>
        <dbReference type="SAM" id="MobiDB-lite"/>
    </source>
</evidence>
<dbReference type="EMBL" id="MKQR01000026">
    <property type="protein sequence ID" value="OLR90773.1"/>
    <property type="molecule type" value="Genomic_DNA"/>
</dbReference>
<dbReference type="Proteomes" id="UP000186040">
    <property type="component" value="Unassembled WGS sequence"/>
</dbReference>
<evidence type="ECO:0000313" key="4">
    <source>
        <dbReference type="Proteomes" id="UP000186040"/>
    </source>
</evidence>
<reference evidence="3 4" key="1">
    <citation type="submission" date="2016-10" db="EMBL/GenBank/DDBJ databases">
        <title>The Draft Genome Sequence of Actinokineospora bangkokensis 44EHWT reveals the biosynthetic pathway of antifungal compounds Thailandins with unusual extender unit butylmalonyl-CoA.</title>
        <authorList>
            <person name="Greule A."/>
            <person name="Intra B."/>
            <person name="Flemming S."/>
            <person name="Rommel M.G."/>
            <person name="Panbangred W."/>
            <person name="Bechthold A."/>
        </authorList>
    </citation>
    <scope>NUCLEOTIDE SEQUENCE [LARGE SCALE GENOMIC DNA]</scope>
    <source>
        <strain evidence="3 4">44EHW</strain>
    </source>
</reference>
<feature type="domain" description="Transcription factor zinc-finger" evidence="2">
    <location>
        <begin position="1"/>
        <end position="29"/>
    </location>
</feature>
<evidence type="ECO:0000313" key="3">
    <source>
        <dbReference type="EMBL" id="OLR90773.1"/>
    </source>
</evidence>
<organism evidence="3 4">
    <name type="scientific">Actinokineospora bangkokensis</name>
    <dbReference type="NCBI Taxonomy" id="1193682"/>
    <lineage>
        <taxon>Bacteria</taxon>
        <taxon>Bacillati</taxon>
        <taxon>Actinomycetota</taxon>
        <taxon>Actinomycetes</taxon>
        <taxon>Pseudonocardiales</taxon>
        <taxon>Pseudonocardiaceae</taxon>
        <taxon>Actinokineospora</taxon>
    </lineage>
</organism>
<feature type="region of interest" description="Disordered" evidence="1">
    <location>
        <begin position="38"/>
        <end position="116"/>
    </location>
</feature>
<dbReference type="STRING" id="1193682.BJP25_29770"/>
<keyword evidence="4" id="KW-1185">Reference proteome</keyword>
<proteinExistence type="predicted"/>
<protein>
    <submittedName>
        <fullName evidence="3">Transcriptional regulator</fullName>
    </submittedName>
</protein>
<accession>A0A1Q9LFH2</accession>
<evidence type="ECO:0000259" key="2">
    <source>
        <dbReference type="Pfam" id="PF13453"/>
    </source>
</evidence>
<sequence length="116" mass="12997">MITVERHGVHIEQCQGCRGIFLDHGELEAMSTAETRHYGAPAAYQPGPAYPPQGGHYPPQGGHYPPPQQQYYRDSPPGYRDSPPGYGHRAGYRDSPPGYGHHGHKRRKSFLEDLFD</sequence>
<dbReference type="Pfam" id="PF13453">
    <property type="entry name" value="Zn_ribbon_TFIIB"/>
    <property type="match status" value="1"/>
</dbReference>
<name>A0A1Q9LFH2_9PSEU</name>
<comment type="caution">
    <text evidence="3">The sequence shown here is derived from an EMBL/GenBank/DDBJ whole genome shotgun (WGS) entry which is preliminary data.</text>
</comment>
<dbReference type="AlphaFoldDB" id="A0A1Q9LFH2"/>
<gene>
    <name evidence="3" type="ORF">BJP25_29770</name>
</gene>
<dbReference type="InterPro" id="IPR027392">
    <property type="entry name" value="TF_Znf"/>
</dbReference>
<feature type="compositionally biased region" description="Low complexity" evidence="1">
    <location>
        <begin position="38"/>
        <end position="63"/>
    </location>
</feature>